<dbReference type="InterPro" id="IPR022742">
    <property type="entry name" value="Hydrolase_4"/>
</dbReference>
<feature type="domain" description="Serine aminopeptidase S33" evidence="2">
    <location>
        <begin position="26"/>
        <end position="278"/>
    </location>
</feature>
<keyword evidence="4" id="KW-1185">Reference proteome</keyword>
<evidence type="ECO:0000313" key="3">
    <source>
        <dbReference type="EMBL" id="KAJ9155946.1"/>
    </source>
</evidence>
<dbReference type="Pfam" id="PF12146">
    <property type="entry name" value="Hydrolase_4"/>
    <property type="match status" value="1"/>
</dbReference>
<dbReference type="Gene3D" id="3.40.50.1820">
    <property type="entry name" value="alpha/beta hydrolase"/>
    <property type="match status" value="1"/>
</dbReference>
<keyword evidence="3" id="KW-0378">Hydrolase</keyword>
<reference evidence="3" key="1">
    <citation type="submission" date="2022-07" db="EMBL/GenBank/DDBJ databases">
        <title>Fungi with potential for degradation of polypropylene.</title>
        <authorList>
            <person name="Gostincar C."/>
        </authorList>
    </citation>
    <scope>NUCLEOTIDE SEQUENCE</scope>
    <source>
        <strain evidence="3">EXF-13287</strain>
    </source>
</reference>
<dbReference type="SUPFAM" id="SSF53474">
    <property type="entry name" value="alpha/beta-Hydrolases"/>
    <property type="match status" value="1"/>
</dbReference>
<comment type="caution">
    <text evidence="3">The sequence shown here is derived from an EMBL/GenBank/DDBJ whole genome shotgun (WGS) entry which is preliminary data.</text>
</comment>
<feature type="region of interest" description="Disordered" evidence="1">
    <location>
        <begin position="301"/>
        <end position="321"/>
    </location>
</feature>
<dbReference type="EMBL" id="JANBVN010000052">
    <property type="protein sequence ID" value="KAJ9155946.1"/>
    <property type="molecule type" value="Genomic_DNA"/>
</dbReference>
<gene>
    <name evidence="3" type="ORF">NKR19_g4253</name>
</gene>
<dbReference type="AlphaFoldDB" id="A0AA38VPB3"/>
<proteinExistence type="predicted"/>
<organism evidence="3 4">
    <name type="scientific">Coniochaeta hoffmannii</name>
    <dbReference type="NCBI Taxonomy" id="91930"/>
    <lineage>
        <taxon>Eukaryota</taxon>
        <taxon>Fungi</taxon>
        <taxon>Dikarya</taxon>
        <taxon>Ascomycota</taxon>
        <taxon>Pezizomycotina</taxon>
        <taxon>Sordariomycetes</taxon>
        <taxon>Sordariomycetidae</taxon>
        <taxon>Coniochaetales</taxon>
        <taxon>Coniochaetaceae</taxon>
        <taxon>Coniochaeta</taxon>
    </lineage>
</organism>
<evidence type="ECO:0000313" key="4">
    <source>
        <dbReference type="Proteomes" id="UP001174691"/>
    </source>
</evidence>
<name>A0AA38VPB3_9PEZI</name>
<dbReference type="PANTHER" id="PTHR11614">
    <property type="entry name" value="PHOSPHOLIPASE-RELATED"/>
    <property type="match status" value="1"/>
</dbReference>
<dbReference type="InterPro" id="IPR051044">
    <property type="entry name" value="MAG_DAG_Lipase"/>
</dbReference>
<dbReference type="Proteomes" id="UP001174691">
    <property type="component" value="Unassembled WGS sequence"/>
</dbReference>
<evidence type="ECO:0000259" key="2">
    <source>
        <dbReference type="Pfam" id="PF12146"/>
    </source>
</evidence>
<feature type="compositionally biased region" description="Basic and acidic residues" evidence="1">
    <location>
        <begin position="310"/>
        <end position="321"/>
    </location>
</feature>
<dbReference type="GO" id="GO:0016787">
    <property type="term" value="F:hydrolase activity"/>
    <property type="evidence" value="ECO:0007669"/>
    <property type="project" value="UniProtKB-KW"/>
</dbReference>
<evidence type="ECO:0000256" key="1">
    <source>
        <dbReference type="SAM" id="MobiDB-lite"/>
    </source>
</evidence>
<dbReference type="InterPro" id="IPR029058">
    <property type="entry name" value="AB_hydrolase_fold"/>
</dbReference>
<accession>A0AA38VPB3</accession>
<sequence>MVREVEGTIDIDGKSLYTKSWLPDDTPRANLVFIHGFSDHINRYNKLMTYLASRSIAVHGFDQRGWGRSVAKRAERGLTGPTSRVLADMAAFIRAHLPSSPSDPPLFVMGHSMGGGQVLRFACDNDGSYTDIVKQVRGWLCEAPFIGLAPEEQPNWLTVFGARLVGKLFPRMHYVHEITPESLSRIDEEVRSIREDGLMHNTGTLEGLGHLIDRTADLSSGRTRPDGAKVRSLWIGHGTDDKGTAYSETKRWFDSYAGVIEDREMKTYEGAYHQLHADLCREEFEKDVADWILARCEGGERQVQAGSEVKAPEPKPVESKL</sequence>
<protein>
    <submittedName>
        <fullName evidence="3">Hydrolase</fullName>
    </submittedName>
</protein>